<accession>A0ACB8BV85</accession>
<dbReference type="Proteomes" id="UP000790709">
    <property type="component" value="Unassembled WGS sequence"/>
</dbReference>
<comment type="caution">
    <text evidence="1">The sequence shown here is derived from an EMBL/GenBank/DDBJ whole genome shotgun (WGS) entry which is preliminary data.</text>
</comment>
<proteinExistence type="predicted"/>
<dbReference type="EMBL" id="MU266344">
    <property type="protein sequence ID" value="KAH7929193.1"/>
    <property type="molecule type" value="Genomic_DNA"/>
</dbReference>
<keyword evidence="2" id="KW-1185">Reference proteome</keyword>
<evidence type="ECO:0000313" key="1">
    <source>
        <dbReference type="EMBL" id="KAH7929193.1"/>
    </source>
</evidence>
<evidence type="ECO:0000313" key="2">
    <source>
        <dbReference type="Proteomes" id="UP000790709"/>
    </source>
</evidence>
<protein>
    <submittedName>
        <fullName evidence="1">Uncharacterized protein</fullName>
    </submittedName>
</protein>
<gene>
    <name evidence="1" type="ORF">BV22DRAFT_1125959</name>
</gene>
<reference evidence="1" key="1">
    <citation type="journal article" date="2021" name="New Phytol.">
        <title>Evolutionary innovations through gain and loss of genes in the ectomycorrhizal Boletales.</title>
        <authorList>
            <person name="Wu G."/>
            <person name="Miyauchi S."/>
            <person name="Morin E."/>
            <person name="Kuo A."/>
            <person name="Drula E."/>
            <person name="Varga T."/>
            <person name="Kohler A."/>
            <person name="Feng B."/>
            <person name="Cao Y."/>
            <person name="Lipzen A."/>
            <person name="Daum C."/>
            <person name="Hundley H."/>
            <person name="Pangilinan J."/>
            <person name="Johnson J."/>
            <person name="Barry K."/>
            <person name="LaButti K."/>
            <person name="Ng V."/>
            <person name="Ahrendt S."/>
            <person name="Min B."/>
            <person name="Choi I.G."/>
            <person name="Park H."/>
            <person name="Plett J.M."/>
            <person name="Magnuson J."/>
            <person name="Spatafora J.W."/>
            <person name="Nagy L.G."/>
            <person name="Henrissat B."/>
            <person name="Grigoriev I.V."/>
            <person name="Yang Z.L."/>
            <person name="Xu J."/>
            <person name="Martin F.M."/>
        </authorList>
    </citation>
    <scope>NUCLEOTIDE SEQUENCE</scope>
    <source>
        <strain evidence="1">KUC20120723A-06</strain>
    </source>
</reference>
<sequence length="353" mass="38755">MEVHNPNTPLAFLQPTLADQFEVSRYLYAVTFGAYLWDLVINLDSDYRLLFCRKVRYATIAYWLSRIFTFAYIITNLVFQIGHVPNCQALLFGVGACAVLSQSLTALLFLLRVVVIWRGNKRILALFSVLWMCAVGGMIAIPVGIRGAHIGPTQQCINTDVAPCTKAAASVGLVNDSAIFVAISYRILTRCVVEDTFKGRVRAFFGGASIPQFSRALLQGGLHYYLVALCGHILLLVLDSAPGLPATYRGMLTIPVWALINVMACIVFRKIAFGRISADGVTVFTLAETSCTLTAREPVNHDLPLHIRCAPRTSANLTPSSTDIARIMIAKTVKVEVVGEQSHAELAKLEYIQ</sequence>
<organism evidence="1 2">
    <name type="scientific">Leucogyrophana mollusca</name>
    <dbReference type="NCBI Taxonomy" id="85980"/>
    <lineage>
        <taxon>Eukaryota</taxon>
        <taxon>Fungi</taxon>
        <taxon>Dikarya</taxon>
        <taxon>Basidiomycota</taxon>
        <taxon>Agaricomycotina</taxon>
        <taxon>Agaricomycetes</taxon>
        <taxon>Agaricomycetidae</taxon>
        <taxon>Boletales</taxon>
        <taxon>Boletales incertae sedis</taxon>
        <taxon>Leucogyrophana</taxon>
    </lineage>
</organism>
<name>A0ACB8BV85_9AGAM</name>